<reference evidence="1 2" key="1">
    <citation type="journal article" date="2014" name="Nature">
        <title>The genome of the recently domesticated crop plant sugar beet (Beta vulgaris).</title>
        <authorList>
            <person name="Dohm J.C."/>
            <person name="Minoche A.E."/>
            <person name="Holtgrawe D."/>
            <person name="Capella-Gutierrez S."/>
            <person name="Zakrzewski F."/>
            <person name="Tafer H."/>
            <person name="Rupp O."/>
            <person name="Sorensen T.R."/>
            <person name="Stracke R."/>
            <person name="Reinhardt R."/>
            <person name="Goesmann A."/>
            <person name="Kraft T."/>
            <person name="Schulz B."/>
            <person name="Stadler P.F."/>
            <person name="Schmidt T."/>
            <person name="Gabaldon T."/>
            <person name="Lehrach H."/>
            <person name="Weisshaar B."/>
            <person name="Himmelbauer H."/>
        </authorList>
    </citation>
    <scope>NUCLEOTIDE SEQUENCE [LARGE SCALE GENOMIC DNA]</scope>
    <source>
        <tissue evidence="1">Taproot</tissue>
    </source>
</reference>
<dbReference type="PANTHER" id="PTHR36615">
    <property type="entry name" value="PROTEIN, PUTATIVE-RELATED"/>
    <property type="match status" value="1"/>
</dbReference>
<evidence type="ECO:0000313" key="2">
    <source>
        <dbReference type="Proteomes" id="UP000035740"/>
    </source>
</evidence>
<sequence length="60" mass="6583">MVNEKSGSLLNVGAELRKISSRPIPKRGQVKVAVLLVVAHSISSVFTPHHHLHVAPRRQV</sequence>
<dbReference type="AlphaFoldDB" id="A0A0J8B689"/>
<dbReference type="EMBL" id="KQ090361">
    <property type="protein sequence ID" value="KMS96774.1"/>
    <property type="molecule type" value="Genomic_DNA"/>
</dbReference>
<proteinExistence type="predicted"/>
<dbReference type="PANTHER" id="PTHR36615:SF7">
    <property type="entry name" value="PROTEIN, PUTATIVE-RELATED"/>
    <property type="match status" value="1"/>
</dbReference>
<accession>A0A0J8B689</accession>
<dbReference type="OrthoDB" id="1933849at2759"/>
<name>A0A0J8B689_BETVV</name>
<organism evidence="1 2">
    <name type="scientific">Beta vulgaris subsp. vulgaris</name>
    <name type="common">Beet</name>
    <dbReference type="NCBI Taxonomy" id="3555"/>
    <lineage>
        <taxon>Eukaryota</taxon>
        <taxon>Viridiplantae</taxon>
        <taxon>Streptophyta</taxon>
        <taxon>Embryophyta</taxon>
        <taxon>Tracheophyta</taxon>
        <taxon>Spermatophyta</taxon>
        <taxon>Magnoliopsida</taxon>
        <taxon>eudicotyledons</taxon>
        <taxon>Gunneridae</taxon>
        <taxon>Pentapetalae</taxon>
        <taxon>Caryophyllales</taxon>
        <taxon>Chenopodiaceae</taxon>
        <taxon>Betoideae</taxon>
        <taxon>Beta</taxon>
    </lineage>
</organism>
<evidence type="ECO:0000313" key="1">
    <source>
        <dbReference type="EMBL" id="KMS96774.1"/>
    </source>
</evidence>
<gene>
    <name evidence="1" type="ORF">BVRB_8g199570</name>
</gene>
<protein>
    <submittedName>
        <fullName evidence="1">Uncharacterized protein</fullName>
    </submittedName>
</protein>
<dbReference type="Gramene" id="KMS96774">
    <property type="protein sequence ID" value="KMS96774"/>
    <property type="gene ID" value="BVRB_8g199570"/>
</dbReference>
<keyword evidence="2" id="KW-1185">Reference proteome</keyword>
<dbReference type="Proteomes" id="UP000035740">
    <property type="component" value="Unassembled WGS sequence"/>
</dbReference>